<feature type="signal peptide" evidence="1">
    <location>
        <begin position="1"/>
        <end position="23"/>
    </location>
</feature>
<evidence type="ECO:0000313" key="3">
    <source>
        <dbReference type="Proteomes" id="UP000708208"/>
    </source>
</evidence>
<keyword evidence="1" id="KW-0732">Signal</keyword>
<organism evidence="2 3">
    <name type="scientific">Allacma fusca</name>
    <dbReference type="NCBI Taxonomy" id="39272"/>
    <lineage>
        <taxon>Eukaryota</taxon>
        <taxon>Metazoa</taxon>
        <taxon>Ecdysozoa</taxon>
        <taxon>Arthropoda</taxon>
        <taxon>Hexapoda</taxon>
        <taxon>Collembola</taxon>
        <taxon>Symphypleona</taxon>
        <taxon>Sminthuridae</taxon>
        <taxon>Allacma</taxon>
    </lineage>
</organism>
<dbReference type="OrthoDB" id="6512861at2759"/>
<dbReference type="Pfam" id="PF07165">
    <property type="entry name" value="DUF1397"/>
    <property type="match status" value="1"/>
</dbReference>
<evidence type="ECO:0000256" key="1">
    <source>
        <dbReference type="SAM" id="SignalP"/>
    </source>
</evidence>
<evidence type="ECO:0000313" key="2">
    <source>
        <dbReference type="EMBL" id="CAG7719271.1"/>
    </source>
</evidence>
<accession>A0A8J2JF41</accession>
<dbReference type="InterPro" id="IPR009832">
    <property type="entry name" value="DUF1397"/>
</dbReference>
<feature type="chain" id="PRO_5035266512" evidence="1">
    <location>
        <begin position="24"/>
        <end position="302"/>
    </location>
</feature>
<gene>
    <name evidence="2" type="ORF">AFUS01_LOCUS8604</name>
</gene>
<protein>
    <submittedName>
        <fullName evidence="2">Uncharacterized protein</fullName>
    </submittedName>
</protein>
<dbReference type="AlphaFoldDB" id="A0A8J2JF41"/>
<dbReference type="Proteomes" id="UP000708208">
    <property type="component" value="Unassembled WGS sequence"/>
</dbReference>
<dbReference type="EMBL" id="CAJVCH010060085">
    <property type="protein sequence ID" value="CAG7719271.1"/>
    <property type="molecule type" value="Genomic_DNA"/>
</dbReference>
<sequence>MCRTELCIVIVSVLAVTSPVALSFLTDNDNAAHMDKFVEFLQQLCPKSVINKQIVNEVPNCINRNLNNTSQMKHISVEYNTEKWDVFFKNLCSIFQNSKRCFSPLVHLIDDCRSEGPKINAVMNSIENFICAPFAPGTLKCMASRKGEVNVCVWTNSERMRPKLENPQAINQENICEIIKILKECDQQVFSKCTDPVLEQRVSSIWRSLSEVVKCPDPTSEATYMAVSDLLLLNSILMPGVFAFLRSPHSVGTLIDDKSDDTVEAIRLRLCRFEQIAGKKLVEFTCLFRSPSSSSISVPRAC</sequence>
<keyword evidence="3" id="KW-1185">Reference proteome</keyword>
<name>A0A8J2JF41_9HEXA</name>
<proteinExistence type="predicted"/>
<comment type="caution">
    <text evidence="2">The sequence shown here is derived from an EMBL/GenBank/DDBJ whole genome shotgun (WGS) entry which is preliminary data.</text>
</comment>
<reference evidence="2" key="1">
    <citation type="submission" date="2021-06" db="EMBL/GenBank/DDBJ databases">
        <authorList>
            <person name="Hodson N. C."/>
            <person name="Mongue J. A."/>
            <person name="Jaron S. K."/>
        </authorList>
    </citation>
    <scope>NUCLEOTIDE SEQUENCE</scope>
</reference>